<dbReference type="PROSITE" id="PS51401">
    <property type="entry name" value="CHORD"/>
    <property type="match status" value="1"/>
</dbReference>
<dbReference type="Gene3D" id="4.10.1130.20">
    <property type="match status" value="2"/>
</dbReference>
<evidence type="ECO:0000259" key="9">
    <source>
        <dbReference type="PROSITE" id="PS51401"/>
    </source>
</evidence>
<dbReference type="PROSITE" id="PS51203">
    <property type="entry name" value="CS"/>
    <property type="match status" value="1"/>
</dbReference>
<evidence type="ECO:0000256" key="3">
    <source>
        <dbReference type="ARBA" id="ARBA00022723"/>
    </source>
</evidence>
<dbReference type="GO" id="GO:0016020">
    <property type="term" value="C:membrane"/>
    <property type="evidence" value="ECO:0007669"/>
    <property type="project" value="UniProtKB-SubCell"/>
</dbReference>
<evidence type="ECO:0000313" key="10">
    <source>
        <dbReference type="EMBL" id="KAF5358086.1"/>
    </source>
</evidence>
<keyword evidence="4" id="KW-0677">Repeat</keyword>
<dbReference type="Pfam" id="PF04969">
    <property type="entry name" value="CS"/>
    <property type="match status" value="1"/>
</dbReference>
<dbReference type="InterPro" id="IPR008978">
    <property type="entry name" value="HSP20-like_chaperone"/>
</dbReference>
<evidence type="ECO:0000256" key="5">
    <source>
        <dbReference type="ARBA" id="ARBA00022833"/>
    </source>
</evidence>
<feature type="domain" description="CS" evidence="8">
    <location>
        <begin position="450"/>
        <end position="540"/>
    </location>
</feature>
<reference evidence="10 11" key="1">
    <citation type="journal article" date="2020" name="ISME J.">
        <title>Uncovering the hidden diversity of litter-decomposition mechanisms in mushroom-forming fungi.</title>
        <authorList>
            <person name="Floudas D."/>
            <person name="Bentzer J."/>
            <person name="Ahren D."/>
            <person name="Johansson T."/>
            <person name="Persson P."/>
            <person name="Tunlid A."/>
        </authorList>
    </citation>
    <scope>NUCLEOTIDE SEQUENCE [LARGE SCALE GENOMIC DNA]</scope>
    <source>
        <strain evidence="10 11">CBS 146.42</strain>
    </source>
</reference>
<proteinExistence type="predicted"/>
<gene>
    <name evidence="10" type="ORF">D9756_001686</name>
</gene>
<feature type="domain" description="CHORD" evidence="9">
    <location>
        <begin position="346"/>
        <end position="435"/>
    </location>
</feature>
<dbReference type="SUPFAM" id="SSF49764">
    <property type="entry name" value="HSP20-like chaperones"/>
    <property type="match status" value="1"/>
</dbReference>
<evidence type="ECO:0000256" key="1">
    <source>
        <dbReference type="ARBA" id="ARBA00004370"/>
    </source>
</evidence>
<dbReference type="CDD" id="cd06466">
    <property type="entry name" value="p23_CS_SGT1_like"/>
    <property type="match status" value="1"/>
</dbReference>
<dbReference type="OrthoDB" id="1898560at2759"/>
<keyword evidence="5" id="KW-0862">Zinc</keyword>
<evidence type="ECO:0000313" key="11">
    <source>
        <dbReference type="Proteomes" id="UP000559027"/>
    </source>
</evidence>
<keyword evidence="7" id="KW-0472">Membrane</keyword>
<comment type="subcellular location">
    <subcellularLocation>
        <location evidence="1">Membrane</location>
    </subcellularLocation>
</comment>
<dbReference type="Pfam" id="PF04968">
    <property type="entry name" value="CHORD"/>
    <property type="match status" value="2"/>
</dbReference>
<dbReference type="InterPro" id="IPR007052">
    <property type="entry name" value="CS_dom"/>
</dbReference>
<organism evidence="10 11">
    <name type="scientific">Leucocoprinus leucothites</name>
    <dbReference type="NCBI Taxonomy" id="201217"/>
    <lineage>
        <taxon>Eukaryota</taxon>
        <taxon>Fungi</taxon>
        <taxon>Dikarya</taxon>
        <taxon>Basidiomycota</taxon>
        <taxon>Agaricomycotina</taxon>
        <taxon>Agaricomycetes</taxon>
        <taxon>Agaricomycetidae</taxon>
        <taxon>Agaricales</taxon>
        <taxon>Agaricineae</taxon>
        <taxon>Agaricaceae</taxon>
        <taxon>Leucocoprinus</taxon>
    </lineage>
</organism>
<evidence type="ECO:0000256" key="7">
    <source>
        <dbReference type="ARBA" id="ARBA00023136"/>
    </source>
</evidence>
<keyword evidence="6" id="KW-1133">Transmembrane helix</keyword>
<dbReference type="SUPFAM" id="SSF103506">
    <property type="entry name" value="Mitochondrial carrier"/>
    <property type="match status" value="1"/>
</dbReference>
<dbReference type="InterPro" id="IPR007051">
    <property type="entry name" value="CHORD_dom"/>
</dbReference>
<keyword evidence="11" id="KW-1185">Reference proteome</keyword>
<protein>
    <submittedName>
        <fullName evidence="10">Uncharacterized protein</fullName>
    </submittedName>
</protein>
<dbReference type="InterPro" id="IPR023395">
    <property type="entry name" value="MCP_dom_sf"/>
</dbReference>
<name>A0A8H5LHY5_9AGAR</name>
<evidence type="ECO:0000256" key="6">
    <source>
        <dbReference type="ARBA" id="ARBA00022989"/>
    </source>
</evidence>
<keyword evidence="3" id="KW-0479">Metal-binding</keyword>
<keyword evidence="2" id="KW-0812">Transmembrane</keyword>
<sequence>MSVAPQGDVQQNADTTEQNAGLQAALARTATRGMALYFSRPVRLFRPSKISGWQSLKSLAEHQGAIYDYKFLLAVVKLQGFGVFSKHFLPPMAVNAMLGTVLWTTYAEAYSIIEPNMRNHPIMGATLAGGIAGGVQALVAAPAENLRLAIEGGTSGHSWIQAWKSMMHNNLAPQGDSRMSQLRNAREVRKWMREVGEMAGRGWNGWGWGCAKDVSAFSAFFAIFEVTRRLGQATKSHTEDFIAYVDRSEAGFVSISQHLPRVLNSAILVSGGVIDGHNSEVPKAPEPKAAPPVTFAVTESSAGGKETFSSAPTKTLSQVDPELLKPAPIIEEEDDLSIPVAPGTTCRRKGCGIPFASDEENRKGDGPGTICIYHPAPPIFREGSKVIIVTTTDTVVSQLNLSVCFVTLQGYLCCKRRVLEFDEFLKIQGCKTGRHVFVPRKTTAPDTEEVVNCRIDHYQTMDKVFVSVFAKQADKERSSIKFDSPEQVTLDIYLPGSKRFSRVLNLFGPIDPEQSTFRYFNTKVELQLQKSDKRGWVLLEKTTRDLGGINYTFGVGGRTGTIGGKELHLDAANRTRSP</sequence>
<dbReference type="AlphaFoldDB" id="A0A8H5LHY5"/>
<dbReference type="PANTHER" id="PTHR46983:SF3">
    <property type="entry name" value="CHPADIPLOID STATE MAINTENANCE PROTEIN CHPA"/>
    <property type="match status" value="1"/>
</dbReference>
<evidence type="ECO:0000259" key="8">
    <source>
        <dbReference type="PROSITE" id="PS51203"/>
    </source>
</evidence>
<dbReference type="InterPro" id="IPR039790">
    <property type="entry name" value="CHRD1"/>
</dbReference>
<evidence type="ECO:0000256" key="2">
    <source>
        <dbReference type="ARBA" id="ARBA00022692"/>
    </source>
</evidence>
<comment type="caution">
    <text evidence="10">The sequence shown here is derived from an EMBL/GenBank/DDBJ whole genome shotgun (WGS) entry which is preliminary data.</text>
</comment>
<accession>A0A8H5LHY5</accession>
<dbReference type="Gene3D" id="2.60.40.790">
    <property type="match status" value="1"/>
</dbReference>
<dbReference type="GO" id="GO:0046872">
    <property type="term" value="F:metal ion binding"/>
    <property type="evidence" value="ECO:0007669"/>
    <property type="project" value="UniProtKB-KW"/>
</dbReference>
<dbReference type="Proteomes" id="UP000559027">
    <property type="component" value="Unassembled WGS sequence"/>
</dbReference>
<dbReference type="EMBL" id="JAACJO010000005">
    <property type="protein sequence ID" value="KAF5358086.1"/>
    <property type="molecule type" value="Genomic_DNA"/>
</dbReference>
<dbReference type="PANTHER" id="PTHR46983">
    <property type="entry name" value="CYSTEINE AND HISTIDINE-RICH DOMAIN-CONTAINING PROTEIN 1"/>
    <property type="match status" value="1"/>
</dbReference>
<dbReference type="Gene3D" id="1.50.40.10">
    <property type="entry name" value="Mitochondrial carrier domain"/>
    <property type="match status" value="1"/>
</dbReference>
<evidence type="ECO:0000256" key="4">
    <source>
        <dbReference type="ARBA" id="ARBA00022737"/>
    </source>
</evidence>